<name>A0ABX0AGV3_9GAMM</name>
<accession>A0ABX0AGV3</accession>
<proteinExistence type="predicted"/>
<evidence type="ECO:0000256" key="1">
    <source>
        <dbReference type="SAM" id="MobiDB-lite"/>
    </source>
</evidence>
<sequence length="144" mass="16900">MKTTFFRAATLGMLLLAGNSFAQSTPAQPLPEWDKLTSQQREALIAPVRERWNADPTERPRMLEHARRWQAMTPEQRQQARKGMRRFEGMKPHQREEARALFERMKSLSPGQRKQLRDEWRAMTAEQRKAWVQNNTPKSPPAHP</sequence>
<keyword evidence="4" id="KW-1185">Reference proteome</keyword>
<dbReference type="Proteomes" id="UP001429354">
    <property type="component" value="Unassembled WGS sequence"/>
</dbReference>
<dbReference type="InterPro" id="IPR021455">
    <property type="entry name" value="DUF3106"/>
</dbReference>
<feature type="region of interest" description="Disordered" evidence="1">
    <location>
        <begin position="68"/>
        <end position="144"/>
    </location>
</feature>
<protein>
    <submittedName>
        <fullName evidence="3">DUF3106 domain-containing protein</fullName>
    </submittedName>
</protein>
<feature type="chain" id="PRO_5045578353" evidence="2">
    <location>
        <begin position="23"/>
        <end position="144"/>
    </location>
</feature>
<evidence type="ECO:0000313" key="3">
    <source>
        <dbReference type="EMBL" id="NDK40113.1"/>
    </source>
</evidence>
<reference evidence="3 4" key="1">
    <citation type="submission" date="2018-07" db="EMBL/GenBank/DDBJ databases">
        <title>Whole genome Sequencing of Pseudoxanthomonas gei KCTC 32298 (T).</title>
        <authorList>
            <person name="Kumar S."/>
            <person name="Bansal K."/>
            <person name="Kaur A."/>
            <person name="Patil P."/>
            <person name="Sharma S."/>
            <person name="Patil P.B."/>
        </authorList>
    </citation>
    <scope>NUCLEOTIDE SEQUENCE [LARGE SCALE GENOMIC DNA]</scope>
    <source>
        <strain evidence="3 4">KCTC 32298</strain>
    </source>
</reference>
<gene>
    <name evidence="3" type="ORF">DT603_14815</name>
</gene>
<feature type="compositionally biased region" description="Basic and acidic residues" evidence="1">
    <location>
        <begin position="85"/>
        <end position="106"/>
    </location>
</feature>
<feature type="compositionally biased region" description="Basic and acidic residues" evidence="1">
    <location>
        <begin position="115"/>
        <end position="129"/>
    </location>
</feature>
<evidence type="ECO:0000256" key="2">
    <source>
        <dbReference type="SAM" id="SignalP"/>
    </source>
</evidence>
<organism evidence="3 4">
    <name type="scientific">Pseudoxanthomonas gei</name>
    <dbReference type="NCBI Taxonomy" id="1383030"/>
    <lineage>
        <taxon>Bacteria</taxon>
        <taxon>Pseudomonadati</taxon>
        <taxon>Pseudomonadota</taxon>
        <taxon>Gammaproteobacteria</taxon>
        <taxon>Lysobacterales</taxon>
        <taxon>Lysobacteraceae</taxon>
        <taxon>Pseudoxanthomonas</taxon>
    </lineage>
</organism>
<comment type="caution">
    <text evidence="3">The sequence shown here is derived from an EMBL/GenBank/DDBJ whole genome shotgun (WGS) entry which is preliminary data.</text>
</comment>
<dbReference type="RefSeq" id="WP_162350777.1">
    <property type="nucleotide sequence ID" value="NZ_QOVG01000012.1"/>
</dbReference>
<dbReference type="EMBL" id="QOVG01000012">
    <property type="protein sequence ID" value="NDK40113.1"/>
    <property type="molecule type" value="Genomic_DNA"/>
</dbReference>
<keyword evidence="2" id="KW-0732">Signal</keyword>
<feature type="signal peptide" evidence="2">
    <location>
        <begin position="1"/>
        <end position="22"/>
    </location>
</feature>
<evidence type="ECO:0000313" key="4">
    <source>
        <dbReference type="Proteomes" id="UP001429354"/>
    </source>
</evidence>
<dbReference type="Pfam" id="PF11304">
    <property type="entry name" value="DUF3106"/>
    <property type="match status" value="1"/>
</dbReference>